<proteinExistence type="predicted"/>
<dbReference type="PROSITE" id="PS51007">
    <property type="entry name" value="CYTC"/>
    <property type="match status" value="1"/>
</dbReference>
<dbReference type="KEGG" id="tcl:Tchl_1573"/>
<dbReference type="GO" id="GO:0020037">
    <property type="term" value="F:heme binding"/>
    <property type="evidence" value="ECO:0007669"/>
    <property type="project" value="InterPro"/>
</dbReference>
<gene>
    <name evidence="1" type="ORF">Tchl_1573</name>
</gene>
<evidence type="ECO:0000313" key="2">
    <source>
        <dbReference type="Proteomes" id="UP000185739"/>
    </source>
</evidence>
<protein>
    <submittedName>
        <fullName evidence="1">Putative p-cresol methylhydroxylase subunit</fullName>
    </submittedName>
</protein>
<dbReference type="EMBL" id="CP018839">
    <property type="protein sequence ID" value="APR04432.1"/>
    <property type="molecule type" value="Genomic_DNA"/>
</dbReference>
<reference evidence="1 2" key="1">
    <citation type="submission" date="2016-12" db="EMBL/GenBank/DDBJ databases">
        <title>Complete genome sequence of Thauera chlorobenzoica, a Betaproteobacterium degrading haloaromatics anaerobically to CO2 and halides.</title>
        <authorList>
            <person name="Goris T."/>
            <person name="Mergelsberg M."/>
            <person name="Boll M."/>
        </authorList>
    </citation>
    <scope>NUCLEOTIDE SEQUENCE [LARGE SCALE GENOMIC DNA]</scope>
    <source>
        <strain evidence="1 2">3CB1</strain>
    </source>
</reference>
<sequence length="116" mass="12505">MMKKLLCVGTAMMAALASGQIWASGQAGVERGQAVFQEWCVSCHGIGPGHPGTQALDLRYQGALPGALEQRTDLSPEIVRAFVRNGISVMPFFRKVEISDAELDALGSYLSRNNPR</sequence>
<dbReference type="RefSeq" id="WP_232311698.1">
    <property type="nucleotide sequence ID" value="NZ_CP018839.1"/>
</dbReference>
<evidence type="ECO:0000313" key="1">
    <source>
        <dbReference type="EMBL" id="APR04432.1"/>
    </source>
</evidence>
<name>A0A1H5WIT2_9RHOO</name>
<dbReference type="STRING" id="96773.Tchl_1573"/>
<accession>A0A1H5WIT2</accession>
<dbReference type="InterPro" id="IPR009056">
    <property type="entry name" value="Cyt_c-like_dom"/>
</dbReference>
<dbReference type="GO" id="GO:0009055">
    <property type="term" value="F:electron transfer activity"/>
    <property type="evidence" value="ECO:0007669"/>
    <property type="project" value="InterPro"/>
</dbReference>
<dbReference type="SUPFAM" id="SSF46626">
    <property type="entry name" value="Cytochrome c"/>
    <property type="match status" value="1"/>
</dbReference>
<dbReference type="AlphaFoldDB" id="A0A1H5WIT2"/>
<dbReference type="Proteomes" id="UP000185739">
    <property type="component" value="Chromosome"/>
</dbReference>
<keyword evidence="2" id="KW-1185">Reference proteome</keyword>
<dbReference type="Gene3D" id="1.10.760.10">
    <property type="entry name" value="Cytochrome c-like domain"/>
    <property type="match status" value="1"/>
</dbReference>
<dbReference type="InterPro" id="IPR036909">
    <property type="entry name" value="Cyt_c-like_dom_sf"/>
</dbReference>
<organism evidence="1 2">
    <name type="scientific">Thauera chlorobenzoica</name>
    <dbReference type="NCBI Taxonomy" id="96773"/>
    <lineage>
        <taxon>Bacteria</taxon>
        <taxon>Pseudomonadati</taxon>
        <taxon>Pseudomonadota</taxon>
        <taxon>Betaproteobacteria</taxon>
        <taxon>Rhodocyclales</taxon>
        <taxon>Zoogloeaceae</taxon>
        <taxon>Thauera</taxon>
    </lineage>
</organism>
<dbReference type="Pfam" id="PF13442">
    <property type="entry name" value="Cytochrome_CBB3"/>
    <property type="match status" value="1"/>
</dbReference>